<dbReference type="Proteomes" id="UP001595636">
    <property type="component" value="Unassembled WGS sequence"/>
</dbReference>
<dbReference type="RefSeq" id="WP_390278868.1">
    <property type="nucleotide sequence ID" value="NZ_JBHRYH010000018.1"/>
</dbReference>
<feature type="transmembrane region" description="Helical" evidence="6">
    <location>
        <begin position="284"/>
        <end position="305"/>
    </location>
</feature>
<comment type="caution">
    <text evidence="7">The sequence shown here is derived from an EMBL/GenBank/DDBJ whole genome shotgun (WGS) entry which is preliminary data.</text>
</comment>
<evidence type="ECO:0000256" key="6">
    <source>
        <dbReference type="SAM" id="Phobius"/>
    </source>
</evidence>
<evidence type="ECO:0000256" key="1">
    <source>
        <dbReference type="ARBA" id="ARBA00004651"/>
    </source>
</evidence>
<reference evidence="8" key="1">
    <citation type="journal article" date="2019" name="Int. J. Syst. Evol. Microbiol.">
        <title>The Global Catalogue of Microorganisms (GCM) 10K type strain sequencing project: providing services to taxonomists for standard genome sequencing and annotation.</title>
        <authorList>
            <consortium name="The Broad Institute Genomics Platform"/>
            <consortium name="The Broad Institute Genome Sequencing Center for Infectious Disease"/>
            <person name="Wu L."/>
            <person name="Ma J."/>
        </authorList>
    </citation>
    <scope>NUCLEOTIDE SEQUENCE [LARGE SCALE GENOMIC DNA]</scope>
    <source>
        <strain evidence="8">KCTC 42195</strain>
    </source>
</reference>
<evidence type="ECO:0000256" key="4">
    <source>
        <dbReference type="ARBA" id="ARBA00022989"/>
    </source>
</evidence>
<gene>
    <name evidence="7" type="ORF">ACFOKJ_09175</name>
</gene>
<accession>A0ABV7TU94</accession>
<feature type="transmembrane region" description="Helical" evidence="6">
    <location>
        <begin position="139"/>
        <end position="161"/>
    </location>
</feature>
<evidence type="ECO:0000313" key="8">
    <source>
        <dbReference type="Proteomes" id="UP001595636"/>
    </source>
</evidence>
<evidence type="ECO:0000256" key="5">
    <source>
        <dbReference type="ARBA" id="ARBA00023136"/>
    </source>
</evidence>
<feature type="transmembrane region" description="Helical" evidence="6">
    <location>
        <begin position="167"/>
        <end position="189"/>
    </location>
</feature>
<keyword evidence="3 6" id="KW-0812">Transmembrane</keyword>
<proteinExistence type="predicted"/>
<keyword evidence="5 6" id="KW-0472">Membrane</keyword>
<feature type="transmembrane region" description="Helical" evidence="6">
    <location>
        <begin position="311"/>
        <end position="331"/>
    </location>
</feature>
<feature type="transmembrane region" description="Helical" evidence="6">
    <location>
        <begin position="31"/>
        <end position="57"/>
    </location>
</feature>
<dbReference type="EMBL" id="JBHRYH010000018">
    <property type="protein sequence ID" value="MFC3626301.1"/>
    <property type="molecule type" value="Genomic_DNA"/>
</dbReference>
<keyword evidence="8" id="KW-1185">Reference proteome</keyword>
<dbReference type="InterPro" id="IPR002797">
    <property type="entry name" value="Polysacc_synth"/>
</dbReference>
<comment type="subcellular location">
    <subcellularLocation>
        <location evidence="1">Cell membrane</location>
        <topology evidence="1">Multi-pass membrane protein</topology>
    </subcellularLocation>
</comment>
<feature type="transmembrane region" description="Helical" evidence="6">
    <location>
        <begin position="69"/>
        <end position="97"/>
    </location>
</feature>
<dbReference type="PANTHER" id="PTHR30250">
    <property type="entry name" value="PST FAMILY PREDICTED COLANIC ACID TRANSPORTER"/>
    <property type="match status" value="1"/>
</dbReference>
<evidence type="ECO:0000256" key="3">
    <source>
        <dbReference type="ARBA" id="ARBA00022692"/>
    </source>
</evidence>
<dbReference type="Pfam" id="PF01943">
    <property type="entry name" value="Polysacc_synt"/>
    <property type="match status" value="1"/>
</dbReference>
<evidence type="ECO:0000256" key="2">
    <source>
        <dbReference type="ARBA" id="ARBA00022475"/>
    </source>
</evidence>
<dbReference type="InterPro" id="IPR050833">
    <property type="entry name" value="Poly_Biosynth_Transport"/>
</dbReference>
<evidence type="ECO:0000313" key="7">
    <source>
        <dbReference type="EMBL" id="MFC3626301.1"/>
    </source>
</evidence>
<organism evidence="7 8">
    <name type="scientific">Vogesella amnigena</name>
    <dbReference type="NCBI Taxonomy" id="1507449"/>
    <lineage>
        <taxon>Bacteria</taxon>
        <taxon>Pseudomonadati</taxon>
        <taxon>Pseudomonadota</taxon>
        <taxon>Betaproteobacteria</taxon>
        <taxon>Neisseriales</taxon>
        <taxon>Chromobacteriaceae</taxon>
        <taxon>Vogesella</taxon>
    </lineage>
</organism>
<feature type="transmembrane region" description="Helical" evidence="6">
    <location>
        <begin position="343"/>
        <end position="364"/>
    </location>
</feature>
<dbReference type="PANTHER" id="PTHR30250:SF11">
    <property type="entry name" value="O-ANTIGEN TRANSPORTER-RELATED"/>
    <property type="match status" value="1"/>
</dbReference>
<feature type="transmembrane region" description="Helical" evidence="6">
    <location>
        <begin position="370"/>
        <end position="391"/>
    </location>
</feature>
<feature type="transmembrane region" description="Helical" evidence="6">
    <location>
        <begin position="103"/>
        <end position="127"/>
    </location>
</feature>
<protein>
    <submittedName>
        <fullName evidence="7">Lipopolysaccharide biosynthesis protein</fullName>
    </submittedName>
</protein>
<sequence>MRFTLIANLISAASAFGLTIIFSRFLHNEDFATIAVWSSLFSWGQFIVSLSSAGFVVRATVSGGRNEGIISIVTIVHYVSFTVILSFLTWCIVGLLARGSLANYSALFLFSCILASLTAIQSAISGFYRFVELHKEANIIQLCFSLGTLVLSCILAAIGVLDVVDRVRIPVVVLSAIFLLYKPGFGVILRRLELRPLKEIFVFVRYSLGFVGHSAAHTIVGGLDRLILSGHVGAAELGNYHVIKQGAESLRIIGQAIQSQMAPKFLKLLHEGKFEQSKALTDRFVMYISAGVLFSFFASIILIFLSGRGLTVSIVGMSFILVVSNAIYSIYDFRSLSWSLGRGYGLSVRSMAVCTIYAIALYLLQSRIDLTNMSITYLLFTISLLVSARLAPVSRDSNDFKIK</sequence>
<keyword evidence="2" id="KW-1003">Cell membrane</keyword>
<keyword evidence="4 6" id="KW-1133">Transmembrane helix</keyword>
<name>A0ABV7TU94_9NEIS</name>